<accession>A0A941HRD0</accession>
<sequence length="350" mass="41050">MYNIAKAPQQDREILFLNTAAKIGVNAAIIEKDFWVCLSLHYLFHESKWKNSFAFKGGTSLSKGYGLIERFSEDVDLILDWRVLGYSVLEPWKDRSATKQQKYTEEMNHRLQDFLEFEFIPDFQKHFSILIDEPVSVYLSKDDPGTVKLKYPRSYDEESILQEIRLEIGALAAWTPTKMMEIQSYAAECYPDIFVQKTAMILTTTSTRTFWEKATILHQEAMRPGTSMIPSRYSRHYYDLYCMTKKGELIKALENLDLLNQVVDFKMKFYPRGWARYELARAGSLKLVPPQHCLASLRVDYEKMRAMIYGVYPDFEEMMDELNALERIINTVIMEKENVQDLDSKYIRGW</sequence>
<dbReference type="Gene3D" id="3.10.450.620">
    <property type="entry name" value="JHP933, nucleotidyltransferase-like core domain"/>
    <property type="match status" value="1"/>
</dbReference>
<organism evidence="1 2">
    <name type="scientific">Proteiniclasticum sediminis</name>
    <dbReference type="NCBI Taxonomy" id="2804028"/>
    <lineage>
        <taxon>Bacteria</taxon>
        <taxon>Bacillati</taxon>
        <taxon>Bacillota</taxon>
        <taxon>Clostridia</taxon>
        <taxon>Eubacteriales</taxon>
        <taxon>Clostridiaceae</taxon>
        <taxon>Proteiniclasticum</taxon>
    </lineage>
</organism>
<dbReference type="GO" id="GO:0016740">
    <property type="term" value="F:transferase activity"/>
    <property type="evidence" value="ECO:0007669"/>
    <property type="project" value="UniProtKB-KW"/>
</dbReference>
<proteinExistence type="predicted"/>
<dbReference type="RefSeq" id="WP_211800874.1">
    <property type="nucleotide sequence ID" value="NZ_JAGSCS010000007.1"/>
</dbReference>
<keyword evidence="2" id="KW-1185">Reference proteome</keyword>
<reference evidence="1" key="1">
    <citation type="submission" date="2021-04" db="EMBL/GenBank/DDBJ databases">
        <title>Proteiniclasticum sedimins sp. nov., an obligate anaerobic bacterium isolated from anaerobic sludge.</title>
        <authorList>
            <person name="Liu J."/>
        </authorList>
    </citation>
    <scope>NUCLEOTIDE SEQUENCE</scope>
    <source>
        <strain evidence="1">BAD-10</strain>
    </source>
</reference>
<name>A0A941HRD0_9CLOT</name>
<evidence type="ECO:0000313" key="1">
    <source>
        <dbReference type="EMBL" id="MBR0576102.1"/>
    </source>
</evidence>
<dbReference type="AlphaFoldDB" id="A0A941HRD0"/>
<protein>
    <submittedName>
        <fullName evidence="1">Nucleotidyl transferase AbiEii/AbiGii toxin family protein</fullName>
    </submittedName>
</protein>
<keyword evidence="1" id="KW-0808">Transferase</keyword>
<evidence type="ECO:0000313" key="2">
    <source>
        <dbReference type="Proteomes" id="UP000675379"/>
    </source>
</evidence>
<dbReference type="InterPro" id="IPR014942">
    <property type="entry name" value="AbiEii"/>
</dbReference>
<dbReference type="EMBL" id="JAGSCS010000007">
    <property type="protein sequence ID" value="MBR0576102.1"/>
    <property type="molecule type" value="Genomic_DNA"/>
</dbReference>
<dbReference type="Proteomes" id="UP000675379">
    <property type="component" value="Unassembled WGS sequence"/>
</dbReference>
<comment type="caution">
    <text evidence="1">The sequence shown here is derived from an EMBL/GenBank/DDBJ whole genome shotgun (WGS) entry which is preliminary data.</text>
</comment>
<gene>
    <name evidence="1" type="ORF">KCG48_07075</name>
</gene>
<dbReference type="Pfam" id="PF08843">
    <property type="entry name" value="AbiEii"/>
    <property type="match status" value="1"/>
</dbReference>